<keyword evidence="2" id="KW-1185">Reference proteome</keyword>
<dbReference type="Proteomes" id="UP000676917">
    <property type="component" value="Unassembled WGS sequence"/>
</dbReference>
<dbReference type="RefSeq" id="WP_212921448.1">
    <property type="nucleotide sequence ID" value="NZ_BORP01000005.1"/>
</dbReference>
<evidence type="ECO:0000313" key="2">
    <source>
        <dbReference type="Proteomes" id="UP000676917"/>
    </source>
</evidence>
<sequence length="131" mass="14869">MSKSIFLVLLLTMLAGCNNNIDFDQLSYSTGTYKEGDTSYFVLNIHPKDSMTLELVELPVYQDVEVEVMEYTTIQAPEGWETSKRLSFPVEINEDKSVTVVFISKDSAVDLTENEDAYLTINGEFFEITNE</sequence>
<evidence type="ECO:0000313" key="1">
    <source>
        <dbReference type="EMBL" id="GIO27982.1"/>
    </source>
</evidence>
<gene>
    <name evidence="1" type="ORF">J43TS3_25930</name>
</gene>
<protein>
    <recommendedName>
        <fullName evidence="3">Lipoprotein</fullName>
    </recommendedName>
</protein>
<dbReference type="AlphaFoldDB" id="A0A919XBP4"/>
<dbReference type="EMBL" id="BORP01000005">
    <property type="protein sequence ID" value="GIO27982.1"/>
    <property type="molecule type" value="Genomic_DNA"/>
</dbReference>
<dbReference type="PROSITE" id="PS51257">
    <property type="entry name" value="PROKAR_LIPOPROTEIN"/>
    <property type="match status" value="1"/>
</dbReference>
<evidence type="ECO:0008006" key="3">
    <source>
        <dbReference type="Google" id="ProtNLM"/>
    </source>
</evidence>
<accession>A0A919XBP4</accession>
<reference evidence="1" key="1">
    <citation type="submission" date="2021-03" db="EMBL/GenBank/DDBJ databases">
        <title>Antimicrobial resistance genes in bacteria isolated from Japanese honey, and their potential for conferring macrolide and lincosamide resistance in the American foulbrood pathogen Paenibacillus larvae.</title>
        <authorList>
            <person name="Okamoto M."/>
            <person name="Kumagai M."/>
            <person name="Kanamori H."/>
            <person name="Takamatsu D."/>
        </authorList>
    </citation>
    <scope>NUCLEOTIDE SEQUENCE</scope>
    <source>
        <strain evidence="1">J43TS3</strain>
    </source>
</reference>
<name>A0A919XBP4_9BACI</name>
<organism evidence="1 2">
    <name type="scientific">Ornithinibacillus bavariensis</name>
    <dbReference type="NCBI Taxonomy" id="545502"/>
    <lineage>
        <taxon>Bacteria</taxon>
        <taxon>Bacillati</taxon>
        <taxon>Bacillota</taxon>
        <taxon>Bacilli</taxon>
        <taxon>Bacillales</taxon>
        <taxon>Bacillaceae</taxon>
        <taxon>Ornithinibacillus</taxon>
    </lineage>
</organism>
<comment type="caution">
    <text evidence="1">The sequence shown here is derived from an EMBL/GenBank/DDBJ whole genome shotgun (WGS) entry which is preliminary data.</text>
</comment>
<proteinExistence type="predicted"/>